<dbReference type="PROSITE" id="PS00107">
    <property type="entry name" value="PROTEIN_KINASE_ATP"/>
    <property type="match status" value="1"/>
</dbReference>
<name>K0KIG0_WICCF</name>
<organism evidence="10 11">
    <name type="scientific">Wickerhamomyces ciferrii (strain ATCC 14091 / BCRC 22168 / CBS 111 / JCM 3599 / NBRC 0793 / NRRL Y-1031 F-60-10)</name>
    <name type="common">Yeast</name>
    <name type="synonym">Pichia ciferrii</name>
    <dbReference type="NCBI Taxonomy" id="1206466"/>
    <lineage>
        <taxon>Eukaryota</taxon>
        <taxon>Fungi</taxon>
        <taxon>Dikarya</taxon>
        <taxon>Ascomycota</taxon>
        <taxon>Saccharomycotina</taxon>
        <taxon>Saccharomycetes</taxon>
        <taxon>Phaffomycetales</taxon>
        <taxon>Wickerhamomycetaceae</taxon>
        <taxon>Wickerhamomyces</taxon>
    </lineage>
</organism>
<dbReference type="eggNOG" id="KOG0581">
    <property type="taxonomic scope" value="Eukaryota"/>
</dbReference>
<dbReference type="InterPro" id="IPR011009">
    <property type="entry name" value="Kinase-like_dom_sf"/>
</dbReference>
<proteinExistence type="inferred from homology"/>
<sequence>MSAPPLLRPPGSKNSKSPMFKLPTLSINNAPPKLTIDTTSNDPSFNPNNVPNNGFENNSSASSLLSTTNRLSTLDITENHSTATPSTTTSEVSTGVFSADIIKEIDSTSRHSHKQSDSQSSISSMGIPINYKDSLSTASTTTSSTTNAPSSSIVPTPNTHTHESNDLGESTLTQSQLESISSYKDVNDLDEEEWKIVSKKGEIIELGVLGEGAGGSVSRCKLKNGSTIFALKYIITDPNPETQKQILRELQFNKSCKSPYIVKYYGMFLKEEIASICIAMEYMGGRSLDSIYKKVRERGGRIGEKVLGKIAESVLKGLSYLHEHRIIHRDIKPQNILLDSDGNIKLCDFGVSGEVVNSLATTFTGTSYYMAPERIQGHPYSVTSDIWSLGLTLLEVAMGKFPIELENGSDDFANVSPIEVLTLIMTFTPKLNDELDIKWSEAFRSFINYSLRKNSNERPSPRQMLSHPWVLGQSKKTVNMGKFVKQCWDDI</sequence>
<dbReference type="SUPFAM" id="SSF56112">
    <property type="entry name" value="Protein kinase-like (PK-like)"/>
    <property type="match status" value="1"/>
</dbReference>
<dbReference type="GO" id="GO:0004708">
    <property type="term" value="F:MAP kinase kinase activity"/>
    <property type="evidence" value="ECO:0007669"/>
    <property type="project" value="UniProtKB-EC"/>
</dbReference>
<dbReference type="InterPro" id="IPR017441">
    <property type="entry name" value="Protein_kinase_ATP_BS"/>
</dbReference>
<keyword evidence="2 6" id="KW-0547">Nucleotide-binding</keyword>
<dbReference type="InParanoid" id="K0KIG0"/>
<keyword evidence="7" id="KW-0723">Serine/threonine-protein kinase</keyword>
<keyword evidence="3 10" id="KW-0418">Kinase</keyword>
<keyword evidence="1 10" id="KW-0808">Transferase</keyword>
<evidence type="ECO:0000259" key="9">
    <source>
        <dbReference type="PROSITE" id="PS50011"/>
    </source>
</evidence>
<dbReference type="InterPro" id="IPR008271">
    <property type="entry name" value="Ser/Thr_kinase_AS"/>
</dbReference>
<feature type="domain" description="Protein kinase" evidence="9">
    <location>
        <begin position="203"/>
        <end position="470"/>
    </location>
</feature>
<dbReference type="STRING" id="1206466.K0KIG0"/>
<evidence type="ECO:0000313" key="11">
    <source>
        <dbReference type="Proteomes" id="UP000009328"/>
    </source>
</evidence>
<comment type="similarity">
    <text evidence="5">Belongs to the protein kinase superfamily. STE Ser/Thr protein kinase family. MAP kinase kinase subfamily.</text>
</comment>
<dbReference type="PANTHER" id="PTHR47448:SF5">
    <property type="entry name" value="MITOGEN-ACTIVATED PROTEIN KINASE KINAE MKK2"/>
    <property type="match status" value="1"/>
</dbReference>
<dbReference type="GO" id="GO:0005524">
    <property type="term" value="F:ATP binding"/>
    <property type="evidence" value="ECO:0007669"/>
    <property type="project" value="UniProtKB-UniRule"/>
</dbReference>
<evidence type="ECO:0000256" key="2">
    <source>
        <dbReference type="ARBA" id="ARBA00022741"/>
    </source>
</evidence>
<feature type="region of interest" description="Disordered" evidence="8">
    <location>
        <begin position="40"/>
        <end position="64"/>
    </location>
</feature>
<feature type="region of interest" description="Disordered" evidence="8">
    <location>
        <begin position="106"/>
        <end position="172"/>
    </location>
</feature>
<evidence type="ECO:0000256" key="3">
    <source>
        <dbReference type="ARBA" id="ARBA00022777"/>
    </source>
</evidence>
<dbReference type="Gene3D" id="3.30.200.20">
    <property type="entry name" value="Phosphorylase Kinase, domain 1"/>
    <property type="match status" value="1"/>
</dbReference>
<comment type="caution">
    <text evidence="10">The sequence shown here is derived from an EMBL/GenBank/DDBJ whole genome shotgun (WGS) entry which is preliminary data.</text>
</comment>
<reference evidence="10 11" key="1">
    <citation type="journal article" date="2012" name="Eukaryot. Cell">
        <title>Draft genome sequence of Wickerhamomyces ciferrii NRRL Y-1031 F-60-10.</title>
        <authorList>
            <person name="Schneider J."/>
            <person name="Andrea H."/>
            <person name="Blom J."/>
            <person name="Jaenicke S."/>
            <person name="Ruckert C."/>
            <person name="Schorsch C."/>
            <person name="Szczepanowski R."/>
            <person name="Farwick M."/>
            <person name="Goesmann A."/>
            <person name="Puhler A."/>
            <person name="Schaffer S."/>
            <person name="Tauch A."/>
            <person name="Kohler T."/>
            <person name="Brinkrolf K."/>
        </authorList>
    </citation>
    <scope>NUCLEOTIDE SEQUENCE [LARGE SCALE GENOMIC DNA]</scope>
    <source>
        <strain evidence="11">ATCC 14091 / BCRC 22168 / CBS 111 / JCM 3599 / NBRC 0793 / NRRL Y-1031 F-60-10</strain>
    </source>
</reference>
<dbReference type="EC" id="2.7.12.2" evidence="10"/>
<dbReference type="Proteomes" id="UP000009328">
    <property type="component" value="Unassembled WGS sequence"/>
</dbReference>
<dbReference type="FunFam" id="1.10.510.10:FF:000263">
    <property type="entry name" value="MAP kinase skh1/pek1"/>
    <property type="match status" value="1"/>
</dbReference>
<evidence type="ECO:0000256" key="4">
    <source>
        <dbReference type="ARBA" id="ARBA00022840"/>
    </source>
</evidence>
<evidence type="ECO:0000256" key="8">
    <source>
        <dbReference type="SAM" id="MobiDB-lite"/>
    </source>
</evidence>
<dbReference type="HOGENOM" id="CLU_000288_63_23_1"/>
<dbReference type="Pfam" id="PF00069">
    <property type="entry name" value="Pkinase"/>
    <property type="match status" value="1"/>
</dbReference>
<feature type="compositionally biased region" description="Low complexity" evidence="8">
    <location>
        <begin position="134"/>
        <end position="152"/>
    </location>
</feature>
<evidence type="ECO:0000256" key="1">
    <source>
        <dbReference type="ARBA" id="ARBA00022679"/>
    </source>
</evidence>
<feature type="region of interest" description="Disordered" evidence="8">
    <location>
        <begin position="1"/>
        <end position="28"/>
    </location>
</feature>
<dbReference type="GO" id="GO:0004674">
    <property type="term" value="F:protein serine/threonine kinase activity"/>
    <property type="evidence" value="ECO:0007669"/>
    <property type="project" value="UniProtKB-KW"/>
</dbReference>
<dbReference type="InterPro" id="IPR050915">
    <property type="entry name" value="MAP_kinase_kinase"/>
</dbReference>
<dbReference type="FunCoup" id="K0KIG0">
    <property type="interactions" value="670"/>
</dbReference>
<keyword evidence="11" id="KW-1185">Reference proteome</keyword>
<evidence type="ECO:0000313" key="10">
    <source>
        <dbReference type="EMBL" id="CCH41184.1"/>
    </source>
</evidence>
<protein>
    <submittedName>
        <fullName evidence="10">MAP kinase kinase MKK1/SSP32</fullName>
        <ecNumber evidence="10">2.7.12.2</ecNumber>
    </submittedName>
</protein>
<dbReference type="AlphaFoldDB" id="K0KIG0"/>
<evidence type="ECO:0000256" key="5">
    <source>
        <dbReference type="ARBA" id="ARBA00038035"/>
    </source>
</evidence>
<evidence type="ECO:0000256" key="7">
    <source>
        <dbReference type="RuleBase" id="RU000304"/>
    </source>
</evidence>
<dbReference type="Gene3D" id="1.10.510.10">
    <property type="entry name" value="Transferase(Phosphotransferase) domain 1"/>
    <property type="match status" value="1"/>
</dbReference>
<dbReference type="EMBL" id="CAIF01000013">
    <property type="protein sequence ID" value="CCH41184.1"/>
    <property type="molecule type" value="Genomic_DNA"/>
</dbReference>
<dbReference type="PANTHER" id="PTHR47448">
    <property type="entry name" value="DUAL SPECIFICITY MITOGEN-ACTIVATED PROTEIN KINASE KINASE DSOR1-LIKE PROTEIN"/>
    <property type="match status" value="1"/>
</dbReference>
<accession>K0KIG0</accession>
<keyword evidence="4 6" id="KW-0067">ATP-binding</keyword>
<dbReference type="SMART" id="SM00220">
    <property type="entry name" value="S_TKc"/>
    <property type="match status" value="1"/>
</dbReference>
<dbReference type="InterPro" id="IPR000719">
    <property type="entry name" value="Prot_kinase_dom"/>
</dbReference>
<gene>
    <name evidence="10" type="ORF">BN7_721</name>
</gene>
<feature type="binding site" evidence="6">
    <location>
        <position position="232"/>
    </location>
    <ligand>
        <name>ATP</name>
        <dbReference type="ChEBI" id="CHEBI:30616"/>
    </ligand>
</feature>
<dbReference type="PROSITE" id="PS00108">
    <property type="entry name" value="PROTEIN_KINASE_ST"/>
    <property type="match status" value="1"/>
</dbReference>
<dbReference type="PROSITE" id="PS50011">
    <property type="entry name" value="PROTEIN_KINASE_DOM"/>
    <property type="match status" value="1"/>
</dbReference>
<evidence type="ECO:0000256" key="6">
    <source>
        <dbReference type="PROSITE-ProRule" id="PRU10141"/>
    </source>
</evidence>